<sequence length="182" mass="18919">MPARLARSRRAAALAGLAVVALVPGWRDSPSPPEPLRVTVSGGAIATAVPAGPGRVLTVAHVLDGARTVHVGARPARVLRIDRRLDLAELAVPGLVAPSLRLGGHGGATVRVLRDGRAVTLSTRVRRRATASIGDVRDRPVLELATAVRPGDSGAPVLDRHGRLLGLVFARGSRGAWAVRLD</sequence>
<dbReference type="RefSeq" id="WP_270006439.1">
    <property type="nucleotide sequence ID" value="NZ_JAPCID010000019.1"/>
</dbReference>
<name>A0ABT4RKD1_9ACTN</name>
<dbReference type="Gene3D" id="2.40.10.120">
    <property type="match status" value="1"/>
</dbReference>
<dbReference type="InterPro" id="IPR009003">
    <property type="entry name" value="Peptidase_S1_PA"/>
</dbReference>
<dbReference type="EMBL" id="JAPCID010000019">
    <property type="protein sequence ID" value="MDA0138801.1"/>
    <property type="molecule type" value="Genomic_DNA"/>
</dbReference>
<organism evidence="1 2">
    <name type="scientific">Solirubrobacter deserti</name>
    <dbReference type="NCBI Taxonomy" id="2282478"/>
    <lineage>
        <taxon>Bacteria</taxon>
        <taxon>Bacillati</taxon>
        <taxon>Actinomycetota</taxon>
        <taxon>Thermoleophilia</taxon>
        <taxon>Solirubrobacterales</taxon>
        <taxon>Solirubrobacteraceae</taxon>
        <taxon>Solirubrobacter</taxon>
    </lineage>
</organism>
<comment type="caution">
    <text evidence="1">The sequence shown here is derived from an EMBL/GenBank/DDBJ whole genome shotgun (WGS) entry which is preliminary data.</text>
</comment>
<reference evidence="1" key="1">
    <citation type="submission" date="2022-10" db="EMBL/GenBank/DDBJ databases">
        <title>The WGS of Solirubrobacter sp. CPCC 204708.</title>
        <authorList>
            <person name="Jiang Z."/>
        </authorList>
    </citation>
    <scope>NUCLEOTIDE SEQUENCE</scope>
    <source>
        <strain evidence="1">CPCC 204708</strain>
    </source>
</reference>
<protein>
    <submittedName>
        <fullName evidence="1">Trypsin-like peptidase domain-containing protein</fullName>
    </submittedName>
</protein>
<dbReference type="Pfam" id="PF13365">
    <property type="entry name" value="Trypsin_2"/>
    <property type="match status" value="1"/>
</dbReference>
<evidence type="ECO:0000313" key="1">
    <source>
        <dbReference type="EMBL" id="MDA0138801.1"/>
    </source>
</evidence>
<keyword evidence="2" id="KW-1185">Reference proteome</keyword>
<dbReference type="Proteomes" id="UP001147700">
    <property type="component" value="Unassembled WGS sequence"/>
</dbReference>
<dbReference type="SUPFAM" id="SSF50494">
    <property type="entry name" value="Trypsin-like serine proteases"/>
    <property type="match status" value="1"/>
</dbReference>
<accession>A0ABT4RKD1</accession>
<gene>
    <name evidence="1" type="ORF">OJ962_14965</name>
</gene>
<proteinExistence type="predicted"/>
<evidence type="ECO:0000313" key="2">
    <source>
        <dbReference type="Proteomes" id="UP001147700"/>
    </source>
</evidence>